<dbReference type="InterPro" id="IPR001107">
    <property type="entry name" value="Band_7"/>
</dbReference>
<feature type="compositionally biased region" description="Basic and acidic residues" evidence="2">
    <location>
        <begin position="362"/>
        <end position="374"/>
    </location>
</feature>
<feature type="region of interest" description="Disordered" evidence="2">
    <location>
        <begin position="1"/>
        <end position="63"/>
    </location>
</feature>
<name>A0A9P8PNV0_9ASCO</name>
<reference evidence="4" key="2">
    <citation type="submission" date="2021-01" db="EMBL/GenBank/DDBJ databases">
        <authorList>
            <person name="Schikora-Tamarit M.A."/>
        </authorList>
    </citation>
    <scope>NUCLEOTIDE SEQUENCE</scope>
    <source>
        <strain evidence="4">CBS6341</strain>
    </source>
</reference>
<dbReference type="Gene3D" id="3.30.479.30">
    <property type="entry name" value="Band 7 domain"/>
    <property type="match status" value="1"/>
</dbReference>
<comment type="caution">
    <text evidence="4">The sequence shown here is derived from an EMBL/GenBank/DDBJ whole genome shotgun (WGS) entry which is preliminary data.</text>
</comment>
<dbReference type="Gene3D" id="6.10.250.2090">
    <property type="match status" value="1"/>
</dbReference>
<evidence type="ECO:0000259" key="3">
    <source>
        <dbReference type="SMART" id="SM00244"/>
    </source>
</evidence>
<feature type="compositionally biased region" description="Polar residues" evidence="2">
    <location>
        <begin position="45"/>
        <end position="58"/>
    </location>
</feature>
<dbReference type="InterPro" id="IPR001972">
    <property type="entry name" value="Stomatin_HflK_fam"/>
</dbReference>
<evidence type="ECO:0000313" key="4">
    <source>
        <dbReference type="EMBL" id="KAH3674799.1"/>
    </source>
</evidence>
<dbReference type="OrthoDB" id="2105077at2759"/>
<feature type="region of interest" description="Disordered" evidence="2">
    <location>
        <begin position="353"/>
        <end position="378"/>
    </location>
</feature>
<organism evidence="4 5">
    <name type="scientific">Wickerhamomyces mucosus</name>
    <dbReference type="NCBI Taxonomy" id="1378264"/>
    <lineage>
        <taxon>Eukaryota</taxon>
        <taxon>Fungi</taxon>
        <taxon>Dikarya</taxon>
        <taxon>Ascomycota</taxon>
        <taxon>Saccharomycotina</taxon>
        <taxon>Saccharomycetes</taxon>
        <taxon>Phaffomycetales</taxon>
        <taxon>Wickerhamomycetaceae</taxon>
        <taxon>Wickerhamomyces</taxon>
    </lineage>
</organism>
<feature type="compositionally biased region" description="Basic and acidic residues" evidence="2">
    <location>
        <begin position="1"/>
        <end position="10"/>
    </location>
</feature>
<dbReference type="PANTHER" id="PTHR10264">
    <property type="entry name" value="BAND 7 PROTEIN-RELATED"/>
    <property type="match status" value="1"/>
</dbReference>
<evidence type="ECO:0000313" key="5">
    <source>
        <dbReference type="Proteomes" id="UP000769528"/>
    </source>
</evidence>
<dbReference type="SUPFAM" id="SSF117892">
    <property type="entry name" value="Band 7/SPFH domain"/>
    <property type="match status" value="1"/>
</dbReference>
<dbReference type="EMBL" id="JAEUBF010000796">
    <property type="protein sequence ID" value="KAH3674799.1"/>
    <property type="molecule type" value="Genomic_DNA"/>
</dbReference>
<evidence type="ECO:0000256" key="2">
    <source>
        <dbReference type="SAM" id="MobiDB-lite"/>
    </source>
</evidence>
<dbReference type="AlphaFoldDB" id="A0A9P8PNV0"/>
<dbReference type="FunFam" id="3.30.479.30:FF:000004">
    <property type="entry name" value="Putative membrane protease family, stomatin"/>
    <property type="match status" value="1"/>
</dbReference>
<dbReference type="PANTHER" id="PTHR10264:SF19">
    <property type="entry name" value="AT06885P-RELATED"/>
    <property type="match status" value="1"/>
</dbReference>
<dbReference type="GO" id="GO:0005886">
    <property type="term" value="C:plasma membrane"/>
    <property type="evidence" value="ECO:0007669"/>
    <property type="project" value="InterPro"/>
</dbReference>
<sequence length="397" mass="44105">MSNFNTDHKITSQSESYISGPSGKQPQSDTPPPPPSSSTHHHDIQTTQKFHNPSQHQQHVIGEQPDVITMKYSKVYEVKPEGFYQKYQTSVGKISGWLRTYIPCCCCCDTPYQNVSQGYVGLITRFGELSRVVDPGSVYINRVTEKIHTISIKTEVQDVPEQACLTRDNVIVNLKSVIYYNVVDPQKAVFGISNIHDAISERTQTTLRDVIGSKLLQEVIEQREQIAESIQDIIKTTAFDWGVRVESILIKDLKLGREISDSLSQAAQSKRVGEAKIIAAKAEVESAKLMRQAADILASKPAMQIRYLDAMQNMAKSANSKVIFMPSSGDIGEGIPDAKESQEKTRKAVLNDIVDDNDNDLDDSKHVTNERRSNPVEFLGPDDIVKQTVLQASVGNA</sequence>
<dbReference type="GO" id="GO:0098552">
    <property type="term" value="C:side of membrane"/>
    <property type="evidence" value="ECO:0007669"/>
    <property type="project" value="UniProtKB-ARBA"/>
</dbReference>
<proteinExistence type="inferred from homology"/>
<comment type="similarity">
    <text evidence="1">Belongs to the band 7/mec-2 family.</text>
</comment>
<accession>A0A9P8PNV0</accession>
<dbReference type="CDD" id="cd13437">
    <property type="entry name" value="SPFH_alloslipin"/>
    <property type="match status" value="1"/>
</dbReference>
<feature type="domain" description="Band 7" evidence="3">
    <location>
        <begin position="110"/>
        <end position="267"/>
    </location>
</feature>
<gene>
    <name evidence="4" type="ORF">WICMUC_003002</name>
</gene>
<keyword evidence="5" id="KW-1185">Reference proteome</keyword>
<dbReference type="SMART" id="SM00244">
    <property type="entry name" value="PHB"/>
    <property type="match status" value="1"/>
</dbReference>
<dbReference type="Proteomes" id="UP000769528">
    <property type="component" value="Unassembled WGS sequence"/>
</dbReference>
<protein>
    <recommendedName>
        <fullName evidence="3">Band 7 domain-containing protein</fullName>
    </recommendedName>
</protein>
<feature type="compositionally biased region" description="Polar residues" evidence="2">
    <location>
        <begin position="11"/>
        <end position="24"/>
    </location>
</feature>
<dbReference type="InterPro" id="IPR043202">
    <property type="entry name" value="Band-7_stomatin-like"/>
</dbReference>
<evidence type="ECO:0000256" key="1">
    <source>
        <dbReference type="ARBA" id="ARBA00008164"/>
    </source>
</evidence>
<dbReference type="InterPro" id="IPR036013">
    <property type="entry name" value="Band_7/SPFH_dom_sf"/>
</dbReference>
<reference evidence="4" key="1">
    <citation type="journal article" date="2021" name="Open Biol.">
        <title>Shared evolutionary footprints suggest mitochondrial oxidative damage underlies multiple complex I losses in fungi.</title>
        <authorList>
            <person name="Schikora-Tamarit M.A."/>
            <person name="Marcet-Houben M."/>
            <person name="Nosek J."/>
            <person name="Gabaldon T."/>
        </authorList>
    </citation>
    <scope>NUCLEOTIDE SEQUENCE</scope>
    <source>
        <strain evidence="4">CBS6341</strain>
    </source>
</reference>
<dbReference type="PRINTS" id="PR00721">
    <property type="entry name" value="STOMATIN"/>
</dbReference>
<dbReference type="Pfam" id="PF01145">
    <property type="entry name" value="Band_7"/>
    <property type="match status" value="1"/>
</dbReference>